<gene>
    <name evidence="2" type="ORF">ENV17_02750</name>
</gene>
<dbReference type="AlphaFoldDB" id="A0A7C4FEM9"/>
<dbReference type="InterPro" id="IPR007159">
    <property type="entry name" value="SpoVT-AbrB_dom"/>
</dbReference>
<accession>A0A7C4FEM9</accession>
<keyword evidence="2" id="KW-0238">DNA-binding</keyword>
<name>A0A7C4FEM9_THEPE</name>
<evidence type="ECO:0000313" key="2">
    <source>
        <dbReference type="EMBL" id="HGI43292.1"/>
    </source>
</evidence>
<dbReference type="SMART" id="SM00966">
    <property type="entry name" value="SpoVT_AbrB"/>
    <property type="match status" value="1"/>
</dbReference>
<dbReference type="PROSITE" id="PS51740">
    <property type="entry name" value="SPOVT_ABRB"/>
    <property type="match status" value="1"/>
</dbReference>
<dbReference type="InterPro" id="IPR052975">
    <property type="entry name" value="Repressor-like_regulatory"/>
</dbReference>
<feature type="domain" description="SpoVT-AbrB" evidence="1">
    <location>
        <begin position="1"/>
        <end position="46"/>
    </location>
</feature>
<dbReference type="EMBL" id="DTFI01000075">
    <property type="protein sequence ID" value="HGI43292.1"/>
    <property type="molecule type" value="Genomic_DNA"/>
</dbReference>
<reference evidence="2" key="1">
    <citation type="journal article" date="2020" name="mSystems">
        <title>Genome- and Community-Level Interaction Insights into Carbon Utilization and Element Cycling Functions of Hydrothermarchaeota in Hydrothermal Sediment.</title>
        <authorList>
            <person name="Zhou Z."/>
            <person name="Liu Y."/>
            <person name="Xu W."/>
            <person name="Pan J."/>
            <person name="Luo Z.H."/>
            <person name="Li M."/>
        </authorList>
    </citation>
    <scope>NUCLEOTIDE SEQUENCE [LARGE SCALE GENOMIC DNA]</scope>
    <source>
        <strain evidence="2">SpSt-735</strain>
    </source>
</reference>
<dbReference type="GO" id="GO:0003677">
    <property type="term" value="F:DNA binding"/>
    <property type="evidence" value="ECO:0007669"/>
    <property type="project" value="UniProtKB-KW"/>
</dbReference>
<organism evidence="2">
    <name type="scientific">Thermofilum pendens</name>
    <dbReference type="NCBI Taxonomy" id="2269"/>
    <lineage>
        <taxon>Archaea</taxon>
        <taxon>Thermoproteota</taxon>
        <taxon>Thermoprotei</taxon>
        <taxon>Thermofilales</taxon>
        <taxon>Thermofilaceae</taxon>
        <taxon>Thermofilum</taxon>
    </lineage>
</organism>
<sequence length="77" mass="8616">MKRVKVTRSYQVTIPEEVRKALGIKVGDYLSVSIMGNKIVLEKVEEELPTFRAGREVGEKEIEEALAKGLARSLRGD</sequence>
<proteinExistence type="predicted"/>
<dbReference type="SUPFAM" id="SSF89447">
    <property type="entry name" value="AbrB/MazE/MraZ-like"/>
    <property type="match status" value="1"/>
</dbReference>
<dbReference type="Pfam" id="PF04014">
    <property type="entry name" value="MazE_antitoxin"/>
    <property type="match status" value="1"/>
</dbReference>
<dbReference type="InterPro" id="IPR037914">
    <property type="entry name" value="SpoVT-AbrB_sf"/>
</dbReference>
<evidence type="ECO:0000259" key="1">
    <source>
        <dbReference type="PROSITE" id="PS51740"/>
    </source>
</evidence>
<dbReference type="PANTHER" id="PTHR34860">
    <property type="entry name" value="REPRESSOR-LIKE PROTEIN SSO7C3"/>
    <property type="match status" value="1"/>
</dbReference>
<comment type="caution">
    <text evidence="2">The sequence shown here is derived from an EMBL/GenBank/DDBJ whole genome shotgun (WGS) entry which is preliminary data.</text>
</comment>
<dbReference type="Gene3D" id="2.10.260.10">
    <property type="match status" value="1"/>
</dbReference>
<dbReference type="NCBIfam" id="TIGR01439">
    <property type="entry name" value="lp_hng_hel_AbrB"/>
    <property type="match status" value="1"/>
</dbReference>
<dbReference type="PANTHER" id="PTHR34860:SF6">
    <property type="entry name" value="REPRESSOR-LIKE PROTEIN SSO7C3"/>
    <property type="match status" value="1"/>
</dbReference>
<protein>
    <submittedName>
        <fullName evidence="2">AbrB/MazE/SpoVT family DNA-binding domain-containing protein</fullName>
    </submittedName>
</protein>